<sequence length="127" mass="14349">MRADKNFEGEAGADLKALLKCQCPTCLKKMRDTFFNYEGVFILNKQMLIVQKSKDLALKEDLKKNLEIIVDPEPNVVRYFFALKVSAWAFEALKALASIEVFEQWNGVDLLVNVSALIPDLTLPPSI</sequence>
<dbReference type="Gramene" id="OMO88694">
    <property type="protein sequence ID" value="OMO88694"/>
    <property type="gene ID" value="CCACVL1_08252"/>
</dbReference>
<dbReference type="AlphaFoldDB" id="A0A1R3J1J1"/>
<dbReference type="EMBL" id="AWWV01008943">
    <property type="protein sequence ID" value="OMO88694.1"/>
    <property type="molecule type" value="Genomic_DNA"/>
</dbReference>
<keyword evidence="2" id="KW-1185">Reference proteome</keyword>
<protein>
    <submittedName>
        <fullName evidence="1">Uncharacterized protein</fullName>
    </submittedName>
</protein>
<gene>
    <name evidence="1" type="ORF">CCACVL1_08252</name>
</gene>
<proteinExistence type="predicted"/>
<comment type="caution">
    <text evidence="1">The sequence shown here is derived from an EMBL/GenBank/DDBJ whole genome shotgun (WGS) entry which is preliminary data.</text>
</comment>
<organism evidence="1 2">
    <name type="scientific">Corchorus capsularis</name>
    <name type="common">Jute</name>
    <dbReference type="NCBI Taxonomy" id="210143"/>
    <lineage>
        <taxon>Eukaryota</taxon>
        <taxon>Viridiplantae</taxon>
        <taxon>Streptophyta</taxon>
        <taxon>Embryophyta</taxon>
        <taxon>Tracheophyta</taxon>
        <taxon>Spermatophyta</taxon>
        <taxon>Magnoliopsida</taxon>
        <taxon>eudicotyledons</taxon>
        <taxon>Gunneridae</taxon>
        <taxon>Pentapetalae</taxon>
        <taxon>rosids</taxon>
        <taxon>malvids</taxon>
        <taxon>Malvales</taxon>
        <taxon>Malvaceae</taxon>
        <taxon>Grewioideae</taxon>
        <taxon>Apeibeae</taxon>
        <taxon>Corchorus</taxon>
    </lineage>
</organism>
<evidence type="ECO:0000313" key="2">
    <source>
        <dbReference type="Proteomes" id="UP000188268"/>
    </source>
</evidence>
<evidence type="ECO:0000313" key="1">
    <source>
        <dbReference type="EMBL" id="OMO88694.1"/>
    </source>
</evidence>
<reference evidence="1 2" key="1">
    <citation type="submission" date="2013-09" db="EMBL/GenBank/DDBJ databases">
        <title>Corchorus capsularis genome sequencing.</title>
        <authorList>
            <person name="Alam M."/>
            <person name="Haque M.S."/>
            <person name="Islam M.S."/>
            <person name="Emdad E.M."/>
            <person name="Islam M.M."/>
            <person name="Ahmed B."/>
            <person name="Halim A."/>
            <person name="Hossen Q.M.M."/>
            <person name="Hossain M.Z."/>
            <person name="Ahmed R."/>
            <person name="Khan M.M."/>
            <person name="Islam R."/>
            <person name="Rashid M.M."/>
            <person name="Khan S.A."/>
            <person name="Rahman M.S."/>
            <person name="Alam M."/>
        </authorList>
    </citation>
    <scope>NUCLEOTIDE SEQUENCE [LARGE SCALE GENOMIC DNA]</scope>
    <source>
        <strain evidence="2">cv. CVL-1</strain>
        <tissue evidence="1">Whole seedling</tissue>
    </source>
</reference>
<accession>A0A1R3J1J1</accession>
<dbReference type="Proteomes" id="UP000188268">
    <property type="component" value="Unassembled WGS sequence"/>
</dbReference>
<name>A0A1R3J1J1_COCAP</name>